<evidence type="ECO:0000256" key="2">
    <source>
        <dbReference type="SAM" id="MobiDB-lite"/>
    </source>
</evidence>
<dbReference type="AlphaFoldDB" id="A0A5B8R9E7"/>
<feature type="region of interest" description="Disordered" evidence="2">
    <location>
        <begin position="504"/>
        <end position="526"/>
    </location>
</feature>
<accession>A0A5B8R9E7</accession>
<evidence type="ECO:0000259" key="4">
    <source>
        <dbReference type="Pfam" id="PF20169"/>
    </source>
</evidence>
<feature type="compositionally biased region" description="Basic and acidic residues" evidence="2">
    <location>
        <begin position="209"/>
        <end position="220"/>
    </location>
</feature>
<dbReference type="InterPro" id="IPR019752">
    <property type="entry name" value="Pyrv/ketoisovalerate_OxRed_cat"/>
</dbReference>
<gene>
    <name evidence="5" type="ORF">KBTEX_02113</name>
</gene>
<dbReference type="InterPro" id="IPR052198">
    <property type="entry name" value="IorB_Oxidoreductase"/>
</dbReference>
<protein>
    <submittedName>
        <fullName evidence="5">Uncharacterized protein</fullName>
    </submittedName>
</protein>
<feature type="domain" description="Pyruvate/ketoisovalerate oxidoreductase catalytic" evidence="3">
    <location>
        <begin position="16"/>
        <end position="207"/>
    </location>
</feature>
<evidence type="ECO:0000313" key="5">
    <source>
        <dbReference type="EMBL" id="QEA05789.1"/>
    </source>
</evidence>
<sequence>MDRSIRPISIAIQAMGGQGGGVLADWIVSLAESQGYLAQTTSVPGVAQRTGATLYYVEIFPEHAARKAGRDPVLALMPMPGDVDVVIAAEFMEAGRAVQRGIVTPDRTTLIASTHRVYAIGEKTAMGDGILDDGKVLEAGEQAAKSFIYFDMAAVAESHGSVISSTLFGALAGSGRLPFERAAFEEAIRRGGIGVEASLAAFGDAFERAQGDPEAPDHSRPAPSEPDPQHPVLREQLERVRGRFPEVAHFNVVEGMRRLADYQDPAYARDYVDRVEAVLALDEAHGGETRDYLLTTEAARYLALWMSYEDTIRVADLKTRASRFERFRREVRAGDDQLVYVTEFMHPRIEEICDTLPAPLGRLLLNSPRLQRPLEPFTRKGRHVRTATLSGFMLLWTVSRMRRWRRSTLRFREEMARIEAWLGRIHQTVAPDYALAVEIARCQRLVKGYGDTHARGLSNFNTIMGVIDGYDGDEEPAAVVRRLREAALADEQGEKLAAAVAALNGGDDGETPQAATTRARPVRVGA</sequence>
<feature type="domain" description="DUF6537" evidence="4">
    <location>
        <begin position="252"/>
        <end position="464"/>
    </location>
</feature>
<keyword evidence="1" id="KW-0560">Oxidoreductase</keyword>
<dbReference type="InterPro" id="IPR002869">
    <property type="entry name" value="Pyrv_flavodox_OxRed_cen"/>
</dbReference>
<evidence type="ECO:0000259" key="3">
    <source>
        <dbReference type="Pfam" id="PF01558"/>
    </source>
</evidence>
<reference evidence="5" key="1">
    <citation type="submission" date="2019-06" db="EMBL/GenBank/DDBJ databases">
        <authorList>
            <person name="Murdoch R.W."/>
            <person name="Fathepure B."/>
        </authorList>
    </citation>
    <scope>NUCLEOTIDE SEQUENCE</scope>
</reference>
<dbReference type="Pfam" id="PF01558">
    <property type="entry name" value="POR"/>
    <property type="match status" value="1"/>
</dbReference>
<dbReference type="EMBL" id="MN079110">
    <property type="protein sequence ID" value="QEA05789.1"/>
    <property type="molecule type" value="Genomic_DNA"/>
</dbReference>
<evidence type="ECO:0000256" key="1">
    <source>
        <dbReference type="ARBA" id="ARBA00023002"/>
    </source>
</evidence>
<dbReference type="Pfam" id="PF20169">
    <property type="entry name" value="DUF6537"/>
    <property type="match status" value="1"/>
</dbReference>
<dbReference type="PANTHER" id="PTHR43854:SF1">
    <property type="entry name" value="INDOLEPYRUVATE OXIDOREDUCTASE SUBUNIT IORB"/>
    <property type="match status" value="1"/>
</dbReference>
<name>A0A5B8R9E7_9ZZZZ</name>
<feature type="region of interest" description="Disordered" evidence="2">
    <location>
        <begin position="209"/>
        <end position="230"/>
    </location>
</feature>
<dbReference type="NCBIfam" id="NF006179">
    <property type="entry name" value="PRK08312.1"/>
    <property type="match status" value="1"/>
</dbReference>
<dbReference type="InterPro" id="IPR046667">
    <property type="entry name" value="DUF6537"/>
</dbReference>
<dbReference type="PANTHER" id="PTHR43854">
    <property type="entry name" value="INDOLEPYRUVATE OXIDOREDUCTASE SUBUNIT IORB"/>
    <property type="match status" value="1"/>
</dbReference>
<proteinExistence type="predicted"/>
<dbReference type="Gene3D" id="3.40.920.10">
    <property type="entry name" value="Pyruvate-ferredoxin oxidoreductase, PFOR, domain III"/>
    <property type="match status" value="1"/>
</dbReference>
<organism evidence="5">
    <name type="scientific">uncultured organism</name>
    <dbReference type="NCBI Taxonomy" id="155900"/>
    <lineage>
        <taxon>unclassified sequences</taxon>
        <taxon>environmental samples</taxon>
    </lineage>
</organism>
<dbReference type="GO" id="GO:0016903">
    <property type="term" value="F:oxidoreductase activity, acting on the aldehyde or oxo group of donors"/>
    <property type="evidence" value="ECO:0007669"/>
    <property type="project" value="InterPro"/>
</dbReference>